<keyword evidence="12" id="KW-1185">Reference proteome</keyword>
<dbReference type="InterPro" id="IPR020846">
    <property type="entry name" value="MFS_dom"/>
</dbReference>
<evidence type="ECO:0000256" key="9">
    <source>
        <dbReference type="SAM" id="Phobius"/>
    </source>
</evidence>
<evidence type="ECO:0000313" key="12">
    <source>
        <dbReference type="Proteomes" id="UP000243797"/>
    </source>
</evidence>
<dbReference type="OrthoDB" id="446368at2759"/>
<dbReference type="PROSITE" id="PS50850">
    <property type="entry name" value="MFS"/>
    <property type="match status" value="1"/>
</dbReference>
<feature type="transmembrane region" description="Helical" evidence="9">
    <location>
        <begin position="209"/>
        <end position="230"/>
    </location>
</feature>
<feature type="transmembrane region" description="Helical" evidence="9">
    <location>
        <begin position="393"/>
        <end position="412"/>
    </location>
</feature>
<keyword evidence="3 9" id="KW-1133">Transmembrane helix</keyword>
<comment type="similarity">
    <text evidence="5">Belongs to the major facilitator superfamily. CAR1 family.</text>
</comment>
<evidence type="ECO:0000256" key="6">
    <source>
        <dbReference type="ARBA" id="ARBA00053977"/>
    </source>
</evidence>
<feature type="transmembrane region" description="Helical" evidence="9">
    <location>
        <begin position="119"/>
        <end position="139"/>
    </location>
</feature>
<evidence type="ECO:0000256" key="2">
    <source>
        <dbReference type="ARBA" id="ARBA00022692"/>
    </source>
</evidence>
<feature type="transmembrane region" description="Helical" evidence="9">
    <location>
        <begin position="424"/>
        <end position="445"/>
    </location>
</feature>
<dbReference type="InterPro" id="IPR011701">
    <property type="entry name" value="MFS"/>
</dbReference>
<feature type="transmembrane region" description="Helical" evidence="9">
    <location>
        <begin position="175"/>
        <end position="197"/>
    </location>
</feature>
<dbReference type="InterPro" id="IPR036259">
    <property type="entry name" value="MFS_trans_sf"/>
</dbReference>
<evidence type="ECO:0000256" key="7">
    <source>
        <dbReference type="ARBA" id="ARBA00069139"/>
    </source>
</evidence>
<reference evidence="11 12" key="1">
    <citation type="submission" date="2017-06" db="EMBL/GenBank/DDBJ databases">
        <title>Draft genome sequence of a variant of Elsinoe murrayae.</title>
        <authorList>
            <person name="Cheng Q."/>
        </authorList>
    </citation>
    <scope>NUCLEOTIDE SEQUENCE [LARGE SCALE GENOMIC DNA]</scope>
    <source>
        <strain evidence="11 12">CQ-2017a</strain>
    </source>
</reference>
<dbReference type="SUPFAM" id="SSF103473">
    <property type="entry name" value="MFS general substrate transporter"/>
    <property type="match status" value="1"/>
</dbReference>
<evidence type="ECO:0000256" key="4">
    <source>
        <dbReference type="ARBA" id="ARBA00023136"/>
    </source>
</evidence>
<evidence type="ECO:0000256" key="5">
    <source>
        <dbReference type="ARBA" id="ARBA00038347"/>
    </source>
</evidence>
<keyword evidence="2 9" id="KW-0812">Transmembrane</keyword>
<dbReference type="STRING" id="2082308.A0A2K1QL97"/>
<dbReference type="Proteomes" id="UP000243797">
    <property type="component" value="Unassembled WGS sequence"/>
</dbReference>
<sequence length="522" mass="57967">MSFPAEAPRERPRIYFEVDDFTFPPWIIAPLSDARVLNETRSLKEPRVRDTERHFKSCRTLVDFDGPGDVDRPANWSQSKRWTIVASTSLMTLIVSFSSSVWSSTVPQTSAEFHVSQDVSLLGVSLFVLGFGFGPQIFGPASEIYGRTRPLWLGMISFCVLQVPLAFVNSITGALIFRFLAGVCGSAPFSIITGLYVDMLDPVEMGFSMAIYIAAVYCGPACGPIVGSYLTQSDLGWRSTVWITFVAGVITTAMAMYATPETFQPVILRRRAKRLRLATRNFALHALSEEQPIDLQVFVRKYLTKPLSLFMQEPILVIFTIYMSLAYGILYLTFVMYPVAFITLRSWPRTTGSLPFLGLLLGIFIACIVIALHSHYYIRGKMVARTLRPEDRLPPMIAGSFLLTGGLFWFGWTSDHHSSWLLQTAAGVPLGCGIILVFMCAIGYLVDVYLADANSALAINTLIRSSVAAAFPIVGQRMFRDLGLRWGVSLLGFISLALLPFPIVVMIFGEKIRGWSKYAATP</sequence>
<dbReference type="Pfam" id="PF07690">
    <property type="entry name" value="MFS_1"/>
    <property type="match status" value="1"/>
</dbReference>
<organism evidence="11 12">
    <name type="scientific">Sphaceloma murrayae</name>
    <dbReference type="NCBI Taxonomy" id="2082308"/>
    <lineage>
        <taxon>Eukaryota</taxon>
        <taxon>Fungi</taxon>
        <taxon>Dikarya</taxon>
        <taxon>Ascomycota</taxon>
        <taxon>Pezizomycotina</taxon>
        <taxon>Dothideomycetes</taxon>
        <taxon>Dothideomycetidae</taxon>
        <taxon>Myriangiales</taxon>
        <taxon>Elsinoaceae</taxon>
        <taxon>Sphaceloma</taxon>
    </lineage>
</organism>
<evidence type="ECO:0000256" key="1">
    <source>
        <dbReference type="ARBA" id="ARBA00004141"/>
    </source>
</evidence>
<dbReference type="PANTHER" id="PTHR23502">
    <property type="entry name" value="MAJOR FACILITATOR SUPERFAMILY"/>
    <property type="match status" value="1"/>
</dbReference>
<dbReference type="InParanoid" id="A0A2K1QL97"/>
<dbReference type="PANTHER" id="PTHR23502:SF47">
    <property type="entry name" value="MAJOR FACILITATOR SUPERFAMILY (MFS) PROFILE DOMAIN-CONTAINING PROTEIN-RELATED"/>
    <property type="match status" value="1"/>
</dbReference>
<feature type="transmembrane region" description="Helical" evidence="9">
    <location>
        <begin position="242"/>
        <end position="260"/>
    </location>
</feature>
<protein>
    <recommendedName>
        <fullName evidence="7">Cercosporin MFS transporter CTB4</fullName>
    </recommendedName>
    <alternativeName>
        <fullName evidence="8">Cercosporin toxin biosynthesis cluster protein 4</fullName>
    </alternativeName>
</protein>
<comment type="caution">
    <text evidence="11">The sequence shown here is derived from an EMBL/GenBank/DDBJ whole genome shotgun (WGS) entry which is preliminary data.</text>
</comment>
<dbReference type="AlphaFoldDB" id="A0A2K1QL97"/>
<keyword evidence="4 9" id="KW-0472">Membrane</keyword>
<feature type="transmembrane region" description="Helical" evidence="9">
    <location>
        <begin position="457"/>
        <end position="474"/>
    </location>
</feature>
<dbReference type="GO" id="GO:0022857">
    <property type="term" value="F:transmembrane transporter activity"/>
    <property type="evidence" value="ECO:0007669"/>
    <property type="project" value="InterPro"/>
</dbReference>
<feature type="transmembrane region" description="Helical" evidence="9">
    <location>
        <begin position="151"/>
        <end position="169"/>
    </location>
</feature>
<feature type="domain" description="Major facilitator superfamily (MFS) profile" evidence="10">
    <location>
        <begin position="84"/>
        <end position="512"/>
    </location>
</feature>
<feature type="transmembrane region" description="Helical" evidence="9">
    <location>
        <begin position="82"/>
        <end position="99"/>
    </location>
</feature>
<gene>
    <name evidence="11" type="ORF">CAC42_4091</name>
</gene>
<accession>A0A2K1QL97</accession>
<comment type="function">
    <text evidence="6">MFS transporter; part of the gene cluster that mediates the biosynthesis of cercosporin, a light-activated, non-host-selective toxin. The perylenequinone chromophore of cercosporin absorbs light energy to attain an electronically-activated triplet state and produces active oxygen species such as the hydroxyl radical, superoxide, hydrogen peroxide or singlet oxygen upon reaction with oxygen molecules. These reactive oxygen species cause damage to various cellular components including lipids, proteins and nucleic acids. Responsible for secretion and accumulation of cercosporin, but does not play any roles in self-protection against the toxicity of cercosporin.</text>
</comment>
<proteinExistence type="inferred from homology"/>
<feature type="transmembrane region" description="Helical" evidence="9">
    <location>
        <begin position="315"/>
        <end position="340"/>
    </location>
</feature>
<dbReference type="GO" id="GO:0005886">
    <property type="term" value="C:plasma membrane"/>
    <property type="evidence" value="ECO:0007669"/>
    <property type="project" value="TreeGrafter"/>
</dbReference>
<evidence type="ECO:0000256" key="3">
    <source>
        <dbReference type="ARBA" id="ARBA00022989"/>
    </source>
</evidence>
<evidence type="ECO:0000256" key="8">
    <source>
        <dbReference type="ARBA" id="ARBA00077167"/>
    </source>
</evidence>
<feature type="transmembrane region" description="Helical" evidence="9">
    <location>
        <begin position="486"/>
        <end position="508"/>
    </location>
</feature>
<evidence type="ECO:0000259" key="10">
    <source>
        <dbReference type="PROSITE" id="PS50850"/>
    </source>
</evidence>
<dbReference type="EMBL" id="NKHZ01000068">
    <property type="protein sequence ID" value="PNS15639.1"/>
    <property type="molecule type" value="Genomic_DNA"/>
</dbReference>
<feature type="transmembrane region" description="Helical" evidence="9">
    <location>
        <begin position="352"/>
        <end position="372"/>
    </location>
</feature>
<name>A0A2K1QL97_9PEZI</name>
<dbReference type="FunFam" id="1.20.1250.20:FF:000011">
    <property type="entry name" value="MFS multidrug transporter, putative"/>
    <property type="match status" value="1"/>
</dbReference>
<dbReference type="Gene3D" id="1.20.1250.20">
    <property type="entry name" value="MFS general substrate transporter like domains"/>
    <property type="match status" value="1"/>
</dbReference>
<evidence type="ECO:0000313" key="11">
    <source>
        <dbReference type="EMBL" id="PNS15639.1"/>
    </source>
</evidence>
<comment type="subcellular location">
    <subcellularLocation>
        <location evidence="1">Membrane</location>
        <topology evidence="1">Multi-pass membrane protein</topology>
    </subcellularLocation>
</comment>